<dbReference type="EC" id="2.7.11.1" evidence="1"/>
<organism evidence="10 11">
    <name type="scientific">Micromonospora globbae</name>
    <dbReference type="NCBI Taxonomy" id="1894969"/>
    <lineage>
        <taxon>Bacteria</taxon>
        <taxon>Bacillati</taxon>
        <taxon>Actinomycetota</taxon>
        <taxon>Actinomycetes</taxon>
        <taxon>Micromonosporales</taxon>
        <taxon>Micromonosporaceae</taxon>
        <taxon>Micromonospora</taxon>
    </lineage>
</organism>
<dbReference type="InterPro" id="IPR000719">
    <property type="entry name" value="Prot_kinase_dom"/>
</dbReference>
<dbReference type="EMBL" id="RAQQ01000015">
    <property type="protein sequence ID" value="RKF25536.1"/>
    <property type="molecule type" value="Genomic_DNA"/>
</dbReference>
<dbReference type="PROSITE" id="PS00107">
    <property type="entry name" value="PROTEIN_KINASE_ATP"/>
    <property type="match status" value="1"/>
</dbReference>
<dbReference type="GO" id="GO:0004674">
    <property type="term" value="F:protein serine/threonine kinase activity"/>
    <property type="evidence" value="ECO:0007669"/>
    <property type="project" value="UniProtKB-KW"/>
</dbReference>
<keyword evidence="3" id="KW-0808">Transferase</keyword>
<comment type="caution">
    <text evidence="10">The sequence shown here is derived from an EMBL/GenBank/DDBJ whole genome shotgun (WGS) entry which is preliminary data.</text>
</comment>
<feature type="compositionally biased region" description="Low complexity" evidence="8">
    <location>
        <begin position="318"/>
        <end position="334"/>
    </location>
</feature>
<dbReference type="InterPro" id="IPR017441">
    <property type="entry name" value="Protein_kinase_ATP_BS"/>
</dbReference>
<dbReference type="InterPro" id="IPR011009">
    <property type="entry name" value="Kinase-like_dom_sf"/>
</dbReference>
<dbReference type="Pfam" id="PF00069">
    <property type="entry name" value="Pkinase"/>
    <property type="match status" value="1"/>
</dbReference>
<dbReference type="PROSITE" id="PS50011">
    <property type="entry name" value="PROTEIN_KINASE_DOM"/>
    <property type="match status" value="1"/>
</dbReference>
<accession>A0A420EXP4</accession>
<dbReference type="PANTHER" id="PTHR43289">
    <property type="entry name" value="MITOGEN-ACTIVATED PROTEIN KINASE KINASE KINASE 20-RELATED"/>
    <property type="match status" value="1"/>
</dbReference>
<dbReference type="AlphaFoldDB" id="A0A420EXP4"/>
<dbReference type="OrthoDB" id="9762169at2"/>
<dbReference type="CDD" id="cd14014">
    <property type="entry name" value="STKc_PknB_like"/>
    <property type="match status" value="1"/>
</dbReference>
<keyword evidence="5 10" id="KW-0418">Kinase</keyword>
<dbReference type="Gene3D" id="1.10.510.10">
    <property type="entry name" value="Transferase(Phosphotransferase) domain 1"/>
    <property type="match status" value="1"/>
</dbReference>
<dbReference type="PANTHER" id="PTHR43289:SF6">
    <property type="entry name" value="SERINE_THREONINE-PROTEIN KINASE NEKL-3"/>
    <property type="match status" value="1"/>
</dbReference>
<evidence type="ECO:0000259" key="9">
    <source>
        <dbReference type="PROSITE" id="PS50011"/>
    </source>
</evidence>
<dbReference type="SUPFAM" id="SSF48452">
    <property type="entry name" value="TPR-like"/>
    <property type="match status" value="1"/>
</dbReference>
<evidence type="ECO:0000256" key="6">
    <source>
        <dbReference type="ARBA" id="ARBA00022840"/>
    </source>
</evidence>
<proteinExistence type="predicted"/>
<dbReference type="Proteomes" id="UP000285744">
    <property type="component" value="Unassembled WGS sequence"/>
</dbReference>
<name>A0A420EXP4_9ACTN</name>
<reference evidence="10 11" key="1">
    <citation type="journal article" date="2018" name="Int. J. Syst. Evol. Microbiol.">
        <title>Micromonospora globbae sp. nov., an endophytic actinomycete isolated from roots of Globba winitii C. H. Wright.</title>
        <authorList>
            <person name="Kuncharoen N."/>
            <person name="Pittayakhajonwut P."/>
            <person name="Tanasupawat S."/>
        </authorList>
    </citation>
    <scope>NUCLEOTIDE SEQUENCE [LARGE SCALE GENOMIC DNA]</scope>
    <source>
        <strain evidence="10 11">WPS1-2</strain>
    </source>
</reference>
<dbReference type="SMART" id="SM00220">
    <property type="entry name" value="S_TKc"/>
    <property type="match status" value="1"/>
</dbReference>
<evidence type="ECO:0000313" key="11">
    <source>
        <dbReference type="Proteomes" id="UP000285744"/>
    </source>
</evidence>
<gene>
    <name evidence="10" type="ORF">D7I43_20990</name>
</gene>
<evidence type="ECO:0000256" key="3">
    <source>
        <dbReference type="ARBA" id="ARBA00022679"/>
    </source>
</evidence>
<evidence type="ECO:0000256" key="4">
    <source>
        <dbReference type="ARBA" id="ARBA00022741"/>
    </source>
</evidence>
<dbReference type="InterPro" id="IPR008271">
    <property type="entry name" value="Ser/Thr_kinase_AS"/>
</dbReference>
<feature type="domain" description="Protein kinase" evidence="9">
    <location>
        <begin position="16"/>
        <end position="299"/>
    </location>
</feature>
<sequence>MNEAAPAEEWVFADRYRVDALIGSGGMGAVWSGYDRHLDRRVAIKLMRSTSGPVASFGSAESAAFAEAAAADRERFLREIRTTAKLELPGIPAVYDFGVEESTGRIYLVMQLVYGQTLEELIASRDYAADPWPISWAAAITAQAAATLVDVHRVDVVHRDIKPLNLMVTDGGLVKVLDFGVAILRGASALPRLTQIGHTVGSPPYMPPEQALGNPVGPASDVYALGCVLYQTLTGRVPFLETANRSYQDHHVNTPAPSARMLRPDVPANLDDLIAQMLAKRPADRPTAEAVYEKLLPLAARPGTAGAGGNRDPRRPFLRPLAPAPRQRGAAPAAKPTRATSTPLSVDEAIEIRQRVGDLVEDSQFQQAIDLLDEAVERAAAEPALKLEMQVALASTLWFADEFSRVASVLDEILPKLDGGDDMAVLYYYSGVSNAEIGNIDEAITRLTEFLALAEPYDPLHRDATYRLGMMLPAVGRATEGLRHLEALRPILVAEYGPESVHVKTLDGRIAQIRRGPDL</sequence>
<dbReference type="SUPFAM" id="SSF56112">
    <property type="entry name" value="Protein kinase-like (PK-like)"/>
    <property type="match status" value="1"/>
</dbReference>
<evidence type="ECO:0000256" key="5">
    <source>
        <dbReference type="ARBA" id="ARBA00022777"/>
    </source>
</evidence>
<dbReference type="GO" id="GO:0005524">
    <property type="term" value="F:ATP binding"/>
    <property type="evidence" value="ECO:0007669"/>
    <property type="project" value="UniProtKB-UniRule"/>
</dbReference>
<keyword evidence="4 7" id="KW-0547">Nucleotide-binding</keyword>
<evidence type="ECO:0000256" key="2">
    <source>
        <dbReference type="ARBA" id="ARBA00022527"/>
    </source>
</evidence>
<evidence type="ECO:0000313" key="10">
    <source>
        <dbReference type="EMBL" id="RKF25536.1"/>
    </source>
</evidence>
<dbReference type="Gene3D" id="1.25.40.10">
    <property type="entry name" value="Tetratricopeptide repeat domain"/>
    <property type="match status" value="1"/>
</dbReference>
<evidence type="ECO:0000256" key="8">
    <source>
        <dbReference type="SAM" id="MobiDB-lite"/>
    </source>
</evidence>
<evidence type="ECO:0000256" key="7">
    <source>
        <dbReference type="PROSITE-ProRule" id="PRU10141"/>
    </source>
</evidence>
<feature type="binding site" evidence="7">
    <location>
        <position position="45"/>
    </location>
    <ligand>
        <name>ATP</name>
        <dbReference type="ChEBI" id="CHEBI:30616"/>
    </ligand>
</feature>
<protein>
    <recommendedName>
        <fullName evidence="1">non-specific serine/threonine protein kinase</fullName>
        <ecNumber evidence="1">2.7.11.1</ecNumber>
    </recommendedName>
</protein>
<keyword evidence="2 10" id="KW-0723">Serine/threonine-protein kinase</keyword>
<dbReference type="Gene3D" id="3.30.200.20">
    <property type="entry name" value="Phosphorylase Kinase, domain 1"/>
    <property type="match status" value="1"/>
</dbReference>
<evidence type="ECO:0000256" key="1">
    <source>
        <dbReference type="ARBA" id="ARBA00012513"/>
    </source>
</evidence>
<feature type="region of interest" description="Disordered" evidence="8">
    <location>
        <begin position="302"/>
        <end position="344"/>
    </location>
</feature>
<keyword evidence="6 7" id="KW-0067">ATP-binding</keyword>
<dbReference type="InterPro" id="IPR011990">
    <property type="entry name" value="TPR-like_helical_dom_sf"/>
</dbReference>
<dbReference type="RefSeq" id="WP_120330244.1">
    <property type="nucleotide sequence ID" value="NZ_RAQQ01000015.1"/>
</dbReference>
<dbReference type="PROSITE" id="PS00108">
    <property type="entry name" value="PROTEIN_KINASE_ST"/>
    <property type="match status" value="1"/>
</dbReference>